<dbReference type="Pfam" id="PF01485">
    <property type="entry name" value="IBR"/>
    <property type="match status" value="1"/>
</dbReference>
<proteinExistence type="predicted"/>
<evidence type="ECO:0000256" key="6">
    <source>
        <dbReference type="ARBA" id="ARBA00022771"/>
    </source>
</evidence>
<evidence type="ECO:0000256" key="8">
    <source>
        <dbReference type="ARBA" id="ARBA00022833"/>
    </source>
</evidence>
<dbReference type="EC" id="2.3.2.31" evidence="2"/>
<feature type="domain" description="RING-type" evidence="9">
    <location>
        <begin position="155"/>
        <end position="342"/>
    </location>
</feature>
<name>A0A8H4KCB8_9HYPO</name>
<gene>
    <name evidence="10" type="ORF">FALBO_17019</name>
</gene>
<keyword evidence="8" id="KW-0862">Zinc</keyword>
<dbReference type="AlphaFoldDB" id="A0A8H4KCB8"/>
<dbReference type="SUPFAM" id="SSF57850">
    <property type="entry name" value="RING/U-box"/>
    <property type="match status" value="2"/>
</dbReference>
<keyword evidence="7" id="KW-0833">Ubl conjugation pathway</keyword>
<comment type="caution">
    <text evidence="10">The sequence shown here is derived from an EMBL/GenBank/DDBJ whole genome shotgun (WGS) entry which is preliminary data.</text>
</comment>
<evidence type="ECO:0000256" key="7">
    <source>
        <dbReference type="ARBA" id="ARBA00022786"/>
    </source>
</evidence>
<dbReference type="OrthoDB" id="10009520at2759"/>
<dbReference type="InterPro" id="IPR031127">
    <property type="entry name" value="E3_UB_ligase_RBR"/>
</dbReference>
<dbReference type="Gene3D" id="1.20.120.1750">
    <property type="match status" value="1"/>
</dbReference>
<evidence type="ECO:0000313" key="11">
    <source>
        <dbReference type="Proteomes" id="UP000554235"/>
    </source>
</evidence>
<dbReference type="PROSITE" id="PS00518">
    <property type="entry name" value="ZF_RING_1"/>
    <property type="match status" value="1"/>
</dbReference>
<evidence type="ECO:0000256" key="1">
    <source>
        <dbReference type="ARBA" id="ARBA00001798"/>
    </source>
</evidence>
<dbReference type="CDD" id="cd22584">
    <property type="entry name" value="Rcat_RBR_unk"/>
    <property type="match status" value="1"/>
</dbReference>
<evidence type="ECO:0000256" key="2">
    <source>
        <dbReference type="ARBA" id="ARBA00012251"/>
    </source>
</evidence>
<evidence type="ECO:0000313" key="10">
    <source>
        <dbReference type="EMBL" id="KAF4446903.1"/>
    </source>
</evidence>
<dbReference type="GO" id="GO:0016567">
    <property type="term" value="P:protein ubiquitination"/>
    <property type="evidence" value="ECO:0007669"/>
    <property type="project" value="InterPro"/>
</dbReference>
<dbReference type="Proteomes" id="UP000554235">
    <property type="component" value="Unassembled WGS sequence"/>
</dbReference>
<evidence type="ECO:0000259" key="9">
    <source>
        <dbReference type="PROSITE" id="PS51873"/>
    </source>
</evidence>
<dbReference type="PANTHER" id="PTHR11685">
    <property type="entry name" value="RBR FAMILY RING FINGER AND IBR DOMAIN-CONTAINING"/>
    <property type="match status" value="1"/>
</dbReference>
<keyword evidence="6" id="KW-0863">Zinc-finger</keyword>
<accession>A0A8H4KCB8</accession>
<keyword evidence="4" id="KW-0479">Metal-binding</keyword>
<dbReference type="EMBL" id="JAADYS010003480">
    <property type="protein sequence ID" value="KAF4446903.1"/>
    <property type="molecule type" value="Genomic_DNA"/>
</dbReference>
<comment type="catalytic activity">
    <reaction evidence="1">
        <text>[E2 ubiquitin-conjugating enzyme]-S-ubiquitinyl-L-cysteine + [acceptor protein]-L-lysine = [E2 ubiquitin-conjugating enzyme]-L-cysteine + [acceptor protein]-N(6)-ubiquitinyl-L-lysine.</text>
        <dbReference type="EC" id="2.3.2.31"/>
    </reaction>
</comment>
<keyword evidence="5" id="KW-0677">Repeat</keyword>
<dbReference type="InterPro" id="IPR002867">
    <property type="entry name" value="IBR_dom"/>
</dbReference>
<reference evidence="10 11" key="1">
    <citation type="submission" date="2020-01" db="EMBL/GenBank/DDBJ databases">
        <title>Identification and distribution of gene clusters putatively required for synthesis of sphingolipid metabolism inhibitors in phylogenetically diverse species of the filamentous fungus Fusarium.</title>
        <authorList>
            <person name="Kim H.-S."/>
            <person name="Busman M."/>
            <person name="Brown D.W."/>
            <person name="Divon H."/>
            <person name="Uhlig S."/>
            <person name="Proctor R.H."/>
        </authorList>
    </citation>
    <scope>NUCLEOTIDE SEQUENCE [LARGE SCALE GENOMIC DNA]</scope>
    <source>
        <strain evidence="10 11">NRRL 20459</strain>
    </source>
</reference>
<dbReference type="InterPro" id="IPR017907">
    <property type="entry name" value="Znf_RING_CS"/>
</dbReference>
<sequence>MDSESLILAIQLQRQDLTLWEQSRKGKQRADEVTDSDLALEACRHELESMATLVSDHALGLSIARAVDLDAGAIAEARGAEEQSARDRQFALRLSRDSNAEPTPAEVIEDIDDALIETFKSMNLLAPIVADDDLDEEHLGHAESSGWASSRKQPGTRECMACTDHFPSLALFRSPCSHEYCRGCLLNLVRSSLLDESLFPPRCCGQHIPINPGRWFPPGLVGEFRAKKIEFETPNRTYCNEPSCSTFVPPTFITGDAALCPKCSRKTCIHCKGQYHTGICPSDNASQQVLELATQNGWQSCYSCHRVVELEFGCNHMTCPCKAEFCYVCGKRWKTCACAQWDEDRLVRRANAIVDRAGRIDERARQIRVEQERRNLMENHECTHQRWNSRSGPHQCEECHDVLRQFIYVCRQCRIMACRRC</sequence>
<organism evidence="10 11">
    <name type="scientific">Fusarium albosuccineum</name>
    <dbReference type="NCBI Taxonomy" id="1237068"/>
    <lineage>
        <taxon>Eukaryota</taxon>
        <taxon>Fungi</taxon>
        <taxon>Dikarya</taxon>
        <taxon>Ascomycota</taxon>
        <taxon>Pezizomycotina</taxon>
        <taxon>Sordariomycetes</taxon>
        <taxon>Hypocreomycetidae</taxon>
        <taxon>Hypocreales</taxon>
        <taxon>Nectriaceae</taxon>
        <taxon>Fusarium</taxon>
        <taxon>Fusarium decemcellulare species complex</taxon>
    </lineage>
</organism>
<keyword evidence="3" id="KW-0808">Transferase</keyword>
<evidence type="ECO:0000256" key="4">
    <source>
        <dbReference type="ARBA" id="ARBA00022723"/>
    </source>
</evidence>
<dbReference type="GO" id="GO:0061630">
    <property type="term" value="F:ubiquitin protein ligase activity"/>
    <property type="evidence" value="ECO:0007669"/>
    <property type="project" value="UniProtKB-EC"/>
</dbReference>
<protein>
    <recommendedName>
        <fullName evidence="2">RBR-type E3 ubiquitin transferase</fullName>
        <ecNumber evidence="2">2.3.2.31</ecNumber>
    </recommendedName>
</protein>
<dbReference type="PROSITE" id="PS51873">
    <property type="entry name" value="TRIAD"/>
    <property type="match status" value="1"/>
</dbReference>
<evidence type="ECO:0000256" key="5">
    <source>
        <dbReference type="ARBA" id="ARBA00022737"/>
    </source>
</evidence>
<keyword evidence="11" id="KW-1185">Reference proteome</keyword>
<dbReference type="InterPro" id="IPR044066">
    <property type="entry name" value="TRIAD_supradom"/>
</dbReference>
<dbReference type="CDD" id="cd20335">
    <property type="entry name" value="BRcat_RBR"/>
    <property type="match status" value="1"/>
</dbReference>
<evidence type="ECO:0000256" key="3">
    <source>
        <dbReference type="ARBA" id="ARBA00022679"/>
    </source>
</evidence>
<dbReference type="GO" id="GO:0008270">
    <property type="term" value="F:zinc ion binding"/>
    <property type="evidence" value="ECO:0007669"/>
    <property type="project" value="UniProtKB-KW"/>
</dbReference>